<dbReference type="InterPro" id="IPR052900">
    <property type="entry name" value="Phospholipid_Metab_Enz"/>
</dbReference>
<feature type="domain" description="PhoD-like phosphatase metallophosphatase" evidence="2">
    <location>
        <begin position="409"/>
        <end position="654"/>
    </location>
</feature>
<organism evidence="3 4">
    <name type="scientific">Allorhodopirellula solitaria</name>
    <dbReference type="NCBI Taxonomy" id="2527987"/>
    <lineage>
        <taxon>Bacteria</taxon>
        <taxon>Pseudomonadati</taxon>
        <taxon>Planctomycetota</taxon>
        <taxon>Planctomycetia</taxon>
        <taxon>Pirellulales</taxon>
        <taxon>Pirellulaceae</taxon>
        <taxon>Allorhodopirellula</taxon>
    </lineage>
</organism>
<dbReference type="GO" id="GO:0016787">
    <property type="term" value="F:hydrolase activity"/>
    <property type="evidence" value="ECO:0007669"/>
    <property type="project" value="InterPro"/>
</dbReference>
<dbReference type="EMBL" id="SJPK01000001">
    <property type="protein sequence ID" value="TWT75165.1"/>
    <property type="molecule type" value="Genomic_DNA"/>
</dbReference>
<dbReference type="PANTHER" id="PTHR43606">
    <property type="entry name" value="PHOSPHATASE, PUTATIVE (AFU_ORTHOLOGUE AFUA_6G08710)-RELATED"/>
    <property type="match status" value="1"/>
</dbReference>
<dbReference type="SUPFAM" id="SSF56300">
    <property type="entry name" value="Metallo-dependent phosphatases"/>
    <property type="match status" value="1"/>
</dbReference>
<dbReference type="InterPro" id="IPR010496">
    <property type="entry name" value="AL/BT2_dom"/>
</dbReference>
<dbReference type="Pfam" id="PF06439">
    <property type="entry name" value="3keto-disac_hyd"/>
    <property type="match status" value="1"/>
</dbReference>
<sequence length="725" mass="82032" precursor="true">MTMFRIFFCTAVVLCPAVLPRSVSPTRGLVAQESSGETAGADEITDWARRDFWRTTGDKPVSDGWQFQDGAITLAKPREGGSIVTPPLPSHFELDWQWKIEEGVNSGLKYRVRRFGKHLFSNRLLGLEYQIIDSQPDSTSKGSTASIYDLVGPTKEKTLNPPGQWNHSKIVAVGDKIEHFLNGERVAAAITSGPEWETAIALSKFYGSSDFGRPQTGDRFMLTDHGGKITYKDFQFVAREAVESSQETRQGPFLANATRNSWADQNSIVIWTRTTRNQEMLVDGKPFVQIDRKRAGQLAKIKDADKLLGVQLPEDASLDQMFGACPGEAGKVRLTYFPNQKRNAAKSTQWTTTDAESDFTAQWKLEGLRPDTKYATVVEAQTVDGRPSAVLRGSFRTAPNPTEPEDLKFCITTCHDFIRRDDGLQGHQIYPAMNQIQPDFIVHAGDIEYYDKPDPWALTKPLMRFKWGRIFSLPSNRDFYNRTTTYFIKDDHDTLADDSWPGRTYGAVTFAEGVKLFNEEQFPSKDDRYKTIRWGRDLQIWILEGRDYRSPNDMPDGPEKTILGEQQKAWLFQTLDESDARFKLICSPTPIVGPDRANKKDNHANEIFAHEGRQLREKLSSVPGVIVFCGDRHWQYASVDEATNLWEFGCGPGSEKHQFGWKPGDERPVHRFLRVKGGFLSGELAYRDEDEPSTLTIRHHRVTGEKVSEFEFPTSIPETANDDSN</sequence>
<dbReference type="OrthoDB" id="9783365at2"/>
<protein>
    <submittedName>
        <fullName evidence="3">PhoD-like phosphatase</fullName>
    </submittedName>
</protein>
<feature type="domain" description="3-keto-alpha-glucoside-1,2-lyase/3-keto-2-hydroxy-glucal hydratase" evidence="1">
    <location>
        <begin position="52"/>
        <end position="235"/>
    </location>
</feature>
<dbReference type="AlphaFoldDB" id="A0A5C5YJU7"/>
<dbReference type="InterPro" id="IPR029052">
    <property type="entry name" value="Metallo-depent_PP-like"/>
</dbReference>
<gene>
    <name evidence="3" type="ORF">CA85_04540</name>
</gene>
<dbReference type="Gene3D" id="2.60.40.380">
    <property type="entry name" value="Purple acid phosphatase-like, N-terminal"/>
    <property type="match status" value="1"/>
</dbReference>
<proteinExistence type="predicted"/>
<accession>A0A5C5YJU7</accession>
<evidence type="ECO:0000313" key="3">
    <source>
        <dbReference type="EMBL" id="TWT75165.1"/>
    </source>
</evidence>
<dbReference type="PANTHER" id="PTHR43606:SF1">
    <property type="entry name" value="PHOD-LIKE PHOSPHATASE METALLOPHOSPHATASE DOMAIN-CONTAINING PROTEIN"/>
    <property type="match status" value="1"/>
</dbReference>
<dbReference type="Gene3D" id="3.60.21.70">
    <property type="entry name" value="PhoD-like phosphatase"/>
    <property type="match status" value="1"/>
</dbReference>
<dbReference type="Pfam" id="PF09423">
    <property type="entry name" value="PhoD"/>
    <property type="match status" value="1"/>
</dbReference>
<evidence type="ECO:0000313" key="4">
    <source>
        <dbReference type="Proteomes" id="UP000318053"/>
    </source>
</evidence>
<evidence type="ECO:0000259" key="2">
    <source>
        <dbReference type="Pfam" id="PF09423"/>
    </source>
</evidence>
<reference evidence="3 4" key="1">
    <citation type="submission" date="2019-02" db="EMBL/GenBank/DDBJ databases">
        <title>Deep-cultivation of Planctomycetes and their phenomic and genomic characterization uncovers novel biology.</title>
        <authorList>
            <person name="Wiegand S."/>
            <person name="Jogler M."/>
            <person name="Boedeker C."/>
            <person name="Pinto D."/>
            <person name="Vollmers J."/>
            <person name="Rivas-Marin E."/>
            <person name="Kohn T."/>
            <person name="Peeters S.H."/>
            <person name="Heuer A."/>
            <person name="Rast P."/>
            <person name="Oberbeckmann S."/>
            <person name="Bunk B."/>
            <person name="Jeske O."/>
            <person name="Meyerdierks A."/>
            <person name="Storesund J.E."/>
            <person name="Kallscheuer N."/>
            <person name="Luecker S."/>
            <person name="Lage O.M."/>
            <person name="Pohl T."/>
            <person name="Merkel B.J."/>
            <person name="Hornburger P."/>
            <person name="Mueller R.-W."/>
            <person name="Bruemmer F."/>
            <person name="Labrenz M."/>
            <person name="Spormann A.M."/>
            <person name="Op Den Camp H."/>
            <person name="Overmann J."/>
            <person name="Amann R."/>
            <person name="Jetten M.S.M."/>
            <person name="Mascher T."/>
            <person name="Medema M.H."/>
            <person name="Devos D.P."/>
            <person name="Kaster A.-K."/>
            <person name="Ovreas L."/>
            <person name="Rohde M."/>
            <person name="Galperin M.Y."/>
            <person name="Jogler C."/>
        </authorList>
    </citation>
    <scope>NUCLEOTIDE SEQUENCE [LARGE SCALE GENOMIC DNA]</scope>
    <source>
        <strain evidence="3 4">CA85</strain>
    </source>
</reference>
<evidence type="ECO:0000259" key="1">
    <source>
        <dbReference type="Pfam" id="PF06439"/>
    </source>
</evidence>
<comment type="caution">
    <text evidence="3">The sequence shown here is derived from an EMBL/GenBank/DDBJ whole genome shotgun (WGS) entry which is preliminary data.</text>
</comment>
<dbReference type="InterPro" id="IPR018946">
    <property type="entry name" value="PhoD-like_MPP"/>
</dbReference>
<name>A0A5C5YJU7_9BACT</name>
<dbReference type="Gene3D" id="2.60.120.560">
    <property type="entry name" value="Exo-inulinase, domain 1"/>
    <property type="match status" value="1"/>
</dbReference>
<dbReference type="Proteomes" id="UP000318053">
    <property type="component" value="Unassembled WGS sequence"/>
</dbReference>
<dbReference type="InterPro" id="IPR038607">
    <property type="entry name" value="PhoD-like_sf"/>
</dbReference>
<keyword evidence="4" id="KW-1185">Reference proteome</keyword>